<comment type="caution">
    <text evidence="1">The sequence shown here is derived from an EMBL/GenBank/DDBJ whole genome shotgun (WGS) entry which is preliminary data.</text>
</comment>
<dbReference type="AlphaFoldDB" id="A0AAV0Y736"/>
<dbReference type="EMBL" id="CARXXK010001350">
    <property type="protein sequence ID" value="CAI6375624.1"/>
    <property type="molecule type" value="Genomic_DNA"/>
</dbReference>
<proteinExistence type="predicted"/>
<accession>A0AAV0Y736</accession>
<protein>
    <submittedName>
        <fullName evidence="1">Uncharacterized protein</fullName>
    </submittedName>
</protein>
<keyword evidence="2" id="KW-1185">Reference proteome</keyword>
<name>A0AAV0Y736_9HEMI</name>
<dbReference type="Proteomes" id="UP001160148">
    <property type="component" value="Unassembled WGS sequence"/>
</dbReference>
<gene>
    <name evidence="1" type="ORF">MEUPH1_LOCUS29094</name>
</gene>
<evidence type="ECO:0000313" key="2">
    <source>
        <dbReference type="Proteomes" id="UP001160148"/>
    </source>
</evidence>
<reference evidence="1 2" key="1">
    <citation type="submission" date="2023-01" db="EMBL/GenBank/DDBJ databases">
        <authorList>
            <person name="Whitehead M."/>
        </authorList>
    </citation>
    <scope>NUCLEOTIDE SEQUENCE [LARGE SCALE GENOMIC DNA]</scope>
</reference>
<organism evidence="1 2">
    <name type="scientific">Macrosiphum euphorbiae</name>
    <name type="common">potato aphid</name>
    <dbReference type="NCBI Taxonomy" id="13131"/>
    <lineage>
        <taxon>Eukaryota</taxon>
        <taxon>Metazoa</taxon>
        <taxon>Ecdysozoa</taxon>
        <taxon>Arthropoda</taxon>
        <taxon>Hexapoda</taxon>
        <taxon>Insecta</taxon>
        <taxon>Pterygota</taxon>
        <taxon>Neoptera</taxon>
        <taxon>Paraneoptera</taxon>
        <taxon>Hemiptera</taxon>
        <taxon>Sternorrhyncha</taxon>
        <taxon>Aphidomorpha</taxon>
        <taxon>Aphidoidea</taxon>
        <taxon>Aphididae</taxon>
        <taxon>Macrosiphini</taxon>
        <taxon>Macrosiphum</taxon>
    </lineage>
</organism>
<sequence>MKDSQNSFMTFKNSVAEIEEHIVVRQNEKNPIQPFIIIVGTPTNPKEIIVFFDCIKYKLFTILSAVDVCFKLFHLFNLEYPSESCVVWLFIQKYFYSLTTKFDHFIL</sequence>
<evidence type="ECO:0000313" key="1">
    <source>
        <dbReference type="EMBL" id="CAI6375624.1"/>
    </source>
</evidence>